<organism evidence="1 2">
    <name type="scientific">Paenibacillus radicis</name>
    <name type="common">ex Gao et al. 2016</name>
    <dbReference type="NCBI Taxonomy" id="1737354"/>
    <lineage>
        <taxon>Bacteria</taxon>
        <taxon>Bacillati</taxon>
        <taxon>Bacillota</taxon>
        <taxon>Bacilli</taxon>
        <taxon>Bacillales</taxon>
        <taxon>Paenibacillaceae</taxon>
        <taxon>Paenibacillus</taxon>
    </lineage>
</organism>
<reference evidence="1 2" key="1">
    <citation type="journal article" date="2014" name="Int. J. Syst. Evol. Microbiol.">
        <title>Complete genome sequence of Corynebacterium casei LMG S-19264T (=DSM 44701T), isolated from a smear-ripened cheese.</title>
        <authorList>
            <consortium name="US DOE Joint Genome Institute (JGI-PGF)"/>
            <person name="Walter F."/>
            <person name="Albersmeier A."/>
            <person name="Kalinowski J."/>
            <person name="Ruckert C."/>
        </authorList>
    </citation>
    <scope>NUCLEOTIDE SEQUENCE [LARGE SCALE GENOMIC DNA]</scope>
    <source>
        <strain evidence="1 2">CGMCC 1.15286</strain>
    </source>
</reference>
<dbReference type="AlphaFoldDB" id="A0A917H4Y5"/>
<protein>
    <recommendedName>
        <fullName evidence="3">ATP-binding protein</fullName>
    </recommendedName>
</protein>
<accession>A0A917H4Y5</accession>
<dbReference type="InterPro" id="IPR020834">
    <property type="entry name" value="LipOase_CS"/>
</dbReference>
<sequence length="1112" mass="128490">MQGFRSSINLHFDLPNPKLLDRYVLTPSHCDVLNGILEGVVNTEGKHAHLLIGPYGTGKSLLSTIVCQLVSRKFSEEWRIRLLTQTERIDTRLADYIRNTESVGLTYIPVMINGKTGSFRTIINQAIYRALHQAKIEVITPNEASSILNVVDRWKQLYPDTYKAFLCHLEAKQVQEIEWRAHIESCHEEMTRDFISFYPSVTSGTTWMVEHDTYFIENLEKLSSELVARGIGLFVVYDEFGRFLQSLGGENTLQDMQDLQNLAEFVDRVANIHLLVVGHKHIRQYAASSRESIRQEFEKVEKRFRFYSLENDSSTFLQLAQEAIIETNTECLNEEIKLESVETLQNYTLFNEFTSYQLEQGIVRALYPLHPVAVMLLPHLSNIFGQNERTLFSFLSDDERYSLRDYVNQNKGYYYADQMFNFFSVGLAEPKDQPSLQLYHSIAPYLDSQMLLQRRIVELLTMWSVTRLTQKQPITTKFLAFAVGTGLEEIAVLLELMSESKIIRFNSIREQWELYDGSSIDLGMAVQSRLASTTLQNKEVMHLLERHLPMTYILPYEYNEDMDMLRYADIHFADVSELKVYQDGTLPADDRIWLIVYQDMDQIEDPITIMNEMTSSSLVAFPHFSVDNVQSSLLNFKVIDQLLHDSEFLSQDARLKNELTYMLQETSKHIQVFVDRYFAFHDLEWWSGKEQKSIVDLNELERLVTHRLRSKYNVTPHIRNEAFNRNRISAIQRRALIDVIDHLIQQPREPALGISGYGPNYLIYATALKNNDYYIDAEGNVQCNGTLAEIRNALREVLDSKPIGKLSDLIGMMKSPPYGIRSSVIPLLFVALLRDRWDQLHLFANDMLISSLSGASILEIIELSESFEYRYYNWTIEEKHQLIELGGYFDLPEETCTSFLLVADALLQWLRSLPKFTQITRQITKDTQRIRDIIRSSEVDPFTNIKQLATYGHLLLEAKSELEQFHICNEHELERQVLKVTGQTTLLQMFPVLKKFRNEAIGKNSKLLTLSLSEEGQGIIDSMAEQLVGVARTEWSDATQDLFIGQIKYEWELLHSGVEISASLDKISDHNVPLSKKSQTLYANVKNMLKYAGRDISTQEVRQLLVKLLHEL</sequence>
<dbReference type="Proteomes" id="UP000600247">
    <property type="component" value="Unassembled WGS sequence"/>
</dbReference>
<dbReference type="Gene3D" id="3.40.50.300">
    <property type="entry name" value="P-loop containing nucleotide triphosphate hydrolases"/>
    <property type="match status" value="1"/>
</dbReference>
<dbReference type="GO" id="GO:0016702">
    <property type="term" value="F:oxidoreductase activity, acting on single donors with incorporation of molecular oxygen, incorporation of two atoms of oxygen"/>
    <property type="evidence" value="ECO:0007669"/>
    <property type="project" value="InterPro"/>
</dbReference>
<dbReference type="GO" id="GO:0046872">
    <property type="term" value="F:metal ion binding"/>
    <property type="evidence" value="ECO:0007669"/>
    <property type="project" value="InterPro"/>
</dbReference>
<dbReference type="EMBL" id="BMHY01000003">
    <property type="protein sequence ID" value="GGG67378.1"/>
    <property type="molecule type" value="Genomic_DNA"/>
</dbReference>
<evidence type="ECO:0000313" key="2">
    <source>
        <dbReference type="Proteomes" id="UP000600247"/>
    </source>
</evidence>
<dbReference type="InterPro" id="IPR027417">
    <property type="entry name" value="P-loop_NTPase"/>
</dbReference>
<dbReference type="RefSeq" id="WP_188889205.1">
    <property type="nucleotide sequence ID" value="NZ_BMHY01000003.1"/>
</dbReference>
<name>A0A917H4Y5_9BACL</name>
<evidence type="ECO:0000313" key="1">
    <source>
        <dbReference type="EMBL" id="GGG67378.1"/>
    </source>
</evidence>
<dbReference type="SUPFAM" id="SSF52540">
    <property type="entry name" value="P-loop containing nucleoside triphosphate hydrolases"/>
    <property type="match status" value="1"/>
</dbReference>
<gene>
    <name evidence="1" type="ORF">GCM10010918_22500</name>
</gene>
<keyword evidence="2" id="KW-1185">Reference proteome</keyword>
<comment type="caution">
    <text evidence="1">The sequence shown here is derived from an EMBL/GenBank/DDBJ whole genome shotgun (WGS) entry which is preliminary data.</text>
</comment>
<dbReference type="PROSITE" id="PS00081">
    <property type="entry name" value="LIPOXYGENASE_2"/>
    <property type="match status" value="1"/>
</dbReference>
<evidence type="ECO:0008006" key="3">
    <source>
        <dbReference type="Google" id="ProtNLM"/>
    </source>
</evidence>
<proteinExistence type="predicted"/>